<dbReference type="HAMAP" id="MF_01114">
    <property type="entry name" value="RecX"/>
    <property type="match status" value="1"/>
</dbReference>
<feature type="domain" description="RecX third three-helical" evidence="7">
    <location>
        <begin position="99"/>
        <end position="145"/>
    </location>
</feature>
<protein>
    <recommendedName>
        <fullName evidence="3 5">Regulatory protein RecX</fullName>
    </recommendedName>
</protein>
<dbReference type="Pfam" id="PF21981">
    <property type="entry name" value="RecX_HTH3"/>
    <property type="match status" value="1"/>
</dbReference>
<sequence>MNADALRQAASFCAYQERTVQEVRQKLSAWDVSEEDTEAILARLIQDGYLSEERFAKSFSRGKFRTRHWGKIKIEMEMRRKGLGETDRKNALEEIDQTEYHDSLKSLLAKKDASLKDTDPRVRKQKLVRYALSKGYESGLVWKVLGEDWD</sequence>
<dbReference type="InterPro" id="IPR003783">
    <property type="entry name" value="Regulatory_RecX"/>
</dbReference>
<dbReference type="InterPro" id="IPR053925">
    <property type="entry name" value="RecX_HTH_3rd"/>
</dbReference>
<accession>A0A2S7IJ16</accession>
<evidence type="ECO:0000313" key="9">
    <source>
        <dbReference type="EMBL" id="PQA56253.1"/>
    </source>
</evidence>
<dbReference type="PANTHER" id="PTHR33602:SF1">
    <property type="entry name" value="REGULATORY PROTEIN RECX FAMILY PROTEIN"/>
    <property type="match status" value="1"/>
</dbReference>
<reference evidence="10" key="1">
    <citation type="submission" date="2018-02" db="EMBL/GenBank/DDBJ databases">
        <title>Genome sequencing of Solimonas sp. HR-BB.</title>
        <authorList>
            <person name="Lee Y."/>
            <person name="Jeon C.O."/>
        </authorList>
    </citation>
    <scope>NUCLEOTIDE SEQUENCE [LARGE SCALE GENOMIC DNA]</scope>
    <source>
        <strain evidence="10">HR-U</strain>
    </source>
</reference>
<comment type="subcellular location">
    <subcellularLocation>
        <location evidence="1 5">Cytoplasm</location>
    </subcellularLocation>
</comment>
<dbReference type="Gene3D" id="1.10.10.10">
    <property type="entry name" value="Winged helix-like DNA-binding domain superfamily/Winged helix DNA-binding domain"/>
    <property type="match status" value="2"/>
</dbReference>
<dbReference type="OrthoDB" id="1523826at2"/>
<evidence type="ECO:0000256" key="4">
    <source>
        <dbReference type="ARBA" id="ARBA00022490"/>
    </source>
</evidence>
<dbReference type="EMBL" id="PTRA01000003">
    <property type="protein sequence ID" value="PQA56253.1"/>
    <property type="molecule type" value="Genomic_DNA"/>
</dbReference>
<dbReference type="Pfam" id="PF02631">
    <property type="entry name" value="RecX_HTH2"/>
    <property type="match status" value="1"/>
</dbReference>
<evidence type="ECO:0000259" key="6">
    <source>
        <dbReference type="Pfam" id="PF02631"/>
    </source>
</evidence>
<evidence type="ECO:0000256" key="5">
    <source>
        <dbReference type="HAMAP-Rule" id="MF_01114"/>
    </source>
</evidence>
<comment type="similarity">
    <text evidence="2 5">Belongs to the RecX family.</text>
</comment>
<dbReference type="GO" id="GO:0006282">
    <property type="term" value="P:regulation of DNA repair"/>
    <property type="evidence" value="ECO:0007669"/>
    <property type="project" value="UniProtKB-UniRule"/>
</dbReference>
<keyword evidence="4 5" id="KW-0963">Cytoplasm</keyword>
<evidence type="ECO:0000256" key="2">
    <source>
        <dbReference type="ARBA" id="ARBA00009695"/>
    </source>
</evidence>
<evidence type="ECO:0000259" key="7">
    <source>
        <dbReference type="Pfam" id="PF21981"/>
    </source>
</evidence>
<dbReference type="AlphaFoldDB" id="A0A2S7IJ16"/>
<dbReference type="Pfam" id="PF21982">
    <property type="entry name" value="RecX_HTH1"/>
    <property type="match status" value="1"/>
</dbReference>
<feature type="domain" description="RecX second three-helical" evidence="6">
    <location>
        <begin position="51"/>
        <end position="92"/>
    </location>
</feature>
<evidence type="ECO:0000256" key="1">
    <source>
        <dbReference type="ARBA" id="ARBA00004496"/>
    </source>
</evidence>
<feature type="domain" description="RecX first three-helical" evidence="8">
    <location>
        <begin position="5"/>
        <end position="44"/>
    </location>
</feature>
<dbReference type="GO" id="GO:0005737">
    <property type="term" value="C:cytoplasm"/>
    <property type="evidence" value="ECO:0007669"/>
    <property type="project" value="UniProtKB-SubCell"/>
</dbReference>
<evidence type="ECO:0000256" key="3">
    <source>
        <dbReference type="ARBA" id="ARBA00018111"/>
    </source>
</evidence>
<evidence type="ECO:0000313" key="10">
    <source>
        <dbReference type="Proteomes" id="UP000239590"/>
    </source>
</evidence>
<name>A0A2S7IJ16_9BACT</name>
<dbReference type="InterPro" id="IPR053926">
    <property type="entry name" value="RecX_HTH_1st"/>
</dbReference>
<proteinExistence type="inferred from homology"/>
<dbReference type="InterPro" id="IPR036388">
    <property type="entry name" value="WH-like_DNA-bd_sf"/>
</dbReference>
<dbReference type="RefSeq" id="WP_104714790.1">
    <property type="nucleotide sequence ID" value="NZ_PTRA01000003.1"/>
</dbReference>
<keyword evidence="10" id="KW-1185">Reference proteome</keyword>
<dbReference type="PANTHER" id="PTHR33602">
    <property type="entry name" value="REGULATORY PROTEIN RECX FAMILY PROTEIN"/>
    <property type="match status" value="1"/>
</dbReference>
<evidence type="ECO:0000259" key="8">
    <source>
        <dbReference type="Pfam" id="PF21982"/>
    </source>
</evidence>
<comment type="function">
    <text evidence="5">Modulates RecA activity.</text>
</comment>
<gene>
    <name evidence="5" type="primary">recX</name>
    <name evidence="9" type="ORF">C5O19_18070</name>
</gene>
<dbReference type="InterPro" id="IPR053924">
    <property type="entry name" value="RecX_HTH_2nd"/>
</dbReference>
<comment type="caution">
    <text evidence="9">The sequence shown here is derived from an EMBL/GenBank/DDBJ whole genome shotgun (WGS) entry which is preliminary data.</text>
</comment>
<organism evidence="9 10">
    <name type="scientific">Siphonobacter curvatus</name>
    <dbReference type="NCBI Taxonomy" id="2094562"/>
    <lineage>
        <taxon>Bacteria</taxon>
        <taxon>Pseudomonadati</taxon>
        <taxon>Bacteroidota</taxon>
        <taxon>Cytophagia</taxon>
        <taxon>Cytophagales</taxon>
        <taxon>Cytophagaceae</taxon>
        <taxon>Siphonobacter</taxon>
    </lineage>
</organism>
<dbReference type="Proteomes" id="UP000239590">
    <property type="component" value="Unassembled WGS sequence"/>
</dbReference>